<gene>
    <name evidence="2" type="ORF">FHS29_003875</name>
</gene>
<keyword evidence="3" id="KW-1185">Reference proteome</keyword>
<comment type="caution">
    <text evidence="2">The sequence shown here is derived from an EMBL/GenBank/DDBJ whole genome shotgun (WGS) entry which is preliminary data.</text>
</comment>
<name>A0A841CFG8_9PSEU</name>
<dbReference type="Proteomes" id="UP000547510">
    <property type="component" value="Unassembled WGS sequence"/>
</dbReference>
<evidence type="ECO:0000313" key="3">
    <source>
        <dbReference type="Proteomes" id="UP000547510"/>
    </source>
</evidence>
<organism evidence="2 3">
    <name type="scientific">Saccharothrix tamanrassetensis</name>
    <dbReference type="NCBI Taxonomy" id="1051531"/>
    <lineage>
        <taxon>Bacteria</taxon>
        <taxon>Bacillati</taxon>
        <taxon>Actinomycetota</taxon>
        <taxon>Actinomycetes</taxon>
        <taxon>Pseudonocardiales</taxon>
        <taxon>Pseudonocardiaceae</taxon>
        <taxon>Saccharothrix</taxon>
    </lineage>
</organism>
<protein>
    <submittedName>
        <fullName evidence="2">Uncharacterized protein</fullName>
    </submittedName>
</protein>
<evidence type="ECO:0000313" key="2">
    <source>
        <dbReference type="EMBL" id="MBB5957282.1"/>
    </source>
</evidence>
<reference evidence="2 3" key="1">
    <citation type="submission" date="2020-08" db="EMBL/GenBank/DDBJ databases">
        <title>Genomic Encyclopedia of Type Strains, Phase III (KMG-III): the genomes of soil and plant-associated and newly described type strains.</title>
        <authorList>
            <person name="Whitman W."/>
        </authorList>
    </citation>
    <scope>NUCLEOTIDE SEQUENCE [LARGE SCALE GENOMIC DNA]</scope>
    <source>
        <strain evidence="2 3">CECT 8640</strain>
    </source>
</reference>
<proteinExistence type="predicted"/>
<dbReference type="AlphaFoldDB" id="A0A841CFG8"/>
<dbReference type="RefSeq" id="WP_184692168.1">
    <property type="nucleotide sequence ID" value="NZ_JACHJN010000005.1"/>
</dbReference>
<dbReference type="EMBL" id="JACHJN010000005">
    <property type="protein sequence ID" value="MBB5957282.1"/>
    <property type="molecule type" value="Genomic_DNA"/>
</dbReference>
<sequence length="53" mass="5668">MTEGDNAPINPDPPHSPGTPRLEDLDVEVPNVERTTPTGQDVRHDAAAVEPPD</sequence>
<evidence type="ECO:0000256" key="1">
    <source>
        <dbReference type="SAM" id="MobiDB-lite"/>
    </source>
</evidence>
<accession>A0A841CFG8</accession>
<feature type="region of interest" description="Disordered" evidence="1">
    <location>
        <begin position="1"/>
        <end position="53"/>
    </location>
</feature>